<dbReference type="AlphaFoldDB" id="A0A645ISW5"/>
<dbReference type="EMBL" id="VSSQ01122239">
    <property type="protein sequence ID" value="MPN54216.1"/>
    <property type="molecule type" value="Genomic_DNA"/>
</dbReference>
<gene>
    <name evidence="2" type="ORF">SDC9_201886</name>
</gene>
<feature type="compositionally biased region" description="Basic and acidic residues" evidence="1">
    <location>
        <begin position="107"/>
        <end position="122"/>
    </location>
</feature>
<protein>
    <submittedName>
        <fullName evidence="2">Uncharacterized protein</fullName>
    </submittedName>
</protein>
<feature type="compositionally biased region" description="Basic residues" evidence="1">
    <location>
        <begin position="44"/>
        <end position="55"/>
    </location>
</feature>
<name>A0A645ISW5_9ZZZZ</name>
<comment type="caution">
    <text evidence="2">The sequence shown here is derived from an EMBL/GenBank/DDBJ whole genome shotgun (WGS) entry which is preliminary data.</text>
</comment>
<evidence type="ECO:0000313" key="2">
    <source>
        <dbReference type="EMBL" id="MPN54216.1"/>
    </source>
</evidence>
<proteinExistence type="predicted"/>
<accession>A0A645ISW5</accession>
<feature type="region of interest" description="Disordered" evidence="1">
    <location>
        <begin position="1"/>
        <end position="22"/>
    </location>
</feature>
<reference evidence="2" key="1">
    <citation type="submission" date="2019-08" db="EMBL/GenBank/DDBJ databases">
        <authorList>
            <person name="Kucharzyk K."/>
            <person name="Murdoch R.W."/>
            <person name="Higgins S."/>
            <person name="Loffler F."/>
        </authorList>
    </citation>
    <scope>NUCLEOTIDE SEQUENCE</scope>
</reference>
<evidence type="ECO:0000256" key="1">
    <source>
        <dbReference type="SAM" id="MobiDB-lite"/>
    </source>
</evidence>
<organism evidence="2">
    <name type="scientific">bioreactor metagenome</name>
    <dbReference type="NCBI Taxonomy" id="1076179"/>
    <lineage>
        <taxon>unclassified sequences</taxon>
        <taxon>metagenomes</taxon>
        <taxon>ecological metagenomes</taxon>
    </lineage>
</organism>
<sequence length="158" mass="17490">MLQDGRHGRPPAQTADPGYARLPPGAMAQLACRPFAAGQCSARPGRRQFAARHHGAQTPERDTWHLGQRGHPPFPRRRPELSDRVGKRYCAGRCNNAAQRLPHHQGRREQPGSDGHGRRCPRDGIAGRSRHAERGKRTAAAPAHRIRRHRTGPDGRTG</sequence>
<feature type="region of interest" description="Disordered" evidence="1">
    <location>
        <begin position="43"/>
        <end position="82"/>
    </location>
</feature>
<feature type="region of interest" description="Disordered" evidence="1">
    <location>
        <begin position="96"/>
        <end position="158"/>
    </location>
</feature>